<keyword evidence="3" id="KW-0812">Transmembrane</keyword>
<protein>
    <recommendedName>
        <fullName evidence="7">tRNA (Guanine-N1)-methyltransferase</fullName>
    </recommendedName>
</protein>
<name>A0ABP3VJX0_9FLAO</name>
<feature type="compositionally biased region" description="Basic and acidic residues" evidence="2">
    <location>
        <begin position="184"/>
        <end position="194"/>
    </location>
</feature>
<keyword evidence="6" id="KW-1185">Reference proteome</keyword>
<gene>
    <name evidence="5" type="ORF">GCM10009433_21330</name>
</gene>
<keyword evidence="4" id="KW-0732">Signal</keyword>
<dbReference type="Gene3D" id="1.20.5.340">
    <property type="match status" value="1"/>
</dbReference>
<feature type="region of interest" description="Disordered" evidence="2">
    <location>
        <begin position="184"/>
        <end position="204"/>
    </location>
</feature>
<organism evidence="5 6">
    <name type="scientific">Psychroflexus lacisalsi</name>
    <dbReference type="NCBI Taxonomy" id="503928"/>
    <lineage>
        <taxon>Bacteria</taxon>
        <taxon>Pseudomonadati</taxon>
        <taxon>Bacteroidota</taxon>
        <taxon>Flavobacteriia</taxon>
        <taxon>Flavobacteriales</taxon>
        <taxon>Flavobacteriaceae</taxon>
        <taxon>Psychroflexus</taxon>
    </lineage>
</organism>
<evidence type="ECO:0000256" key="4">
    <source>
        <dbReference type="SAM" id="SignalP"/>
    </source>
</evidence>
<evidence type="ECO:0000256" key="1">
    <source>
        <dbReference type="SAM" id="Coils"/>
    </source>
</evidence>
<keyword evidence="3" id="KW-1133">Transmembrane helix</keyword>
<feature type="coiled-coil region" evidence="1">
    <location>
        <begin position="156"/>
        <end position="183"/>
    </location>
</feature>
<dbReference type="RefSeq" id="WP_224454998.1">
    <property type="nucleotide sequence ID" value="NZ_BAAAGG010000021.1"/>
</dbReference>
<reference evidence="6" key="1">
    <citation type="journal article" date="2019" name="Int. J. Syst. Evol. Microbiol.">
        <title>The Global Catalogue of Microorganisms (GCM) 10K type strain sequencing project: providing services to taxonomists for standard genome sequencing and annotation.</title>
        <authorList>
            <consortium name="The Broad Institute Genomics Platform"/>
            <consortium name="The Broad Institute Genome Sequencing Center for Infectious Disease"/>
            <person name="Wu L."/>
            <person name="Ma J."/>
        </authorList>
    </citation>
    <scope>NUCLEOTIDE SEQUENCE [LARGE SCALE GENOMIC DNA]</scope>
    <source>
        <strain evidence="6">JCM 16231</strain>
    </source>
</reference>
<feature type="signal peptide" evidence="4">
    <location>
        <begin position="1"/>
        <end position="19"/>
    </location>
</feature>
<feature type="chain" id="PRO_5046571852" description="tRNA (Guanine-N1)-methyltransferase" evidence="4">
    <location>
        <begin position="20"/>
        <end position="204"/>
    </location>
</feature>
<evidence type="ECO:0000313" key="5">
    <source>
        <dbReference type="EMBL" id="GAA0761705.1"/>
    </source>
</evidence>
<proteinExistence type="predicted"/>
<dbReference type="Proteomes" id="UP001500185">
    <property type="component" value="Unassembled WGS sequence"/>
</dbReference>
<comment type="caution">
    <text evidence="5">The sequence shown here is derived from an EMBL/GenBank/DDBJ whole genome shotgun (WGS) entry which is preliminary data.</text>
</comment>
<feature type="transmembrane region" description="Helical" evidence="3">
    <location>
        <begin position="130"/>
        <end position="147"/>
    </location>
</feature>
<keyword evidence="1" id="KW-0175">Coiled coil</keyword>
<evidence type="ECO:0000313" key="6">
    <source>
        <dbReference type="Proteomes" id="UP001500185"/>
    </source>
</evidence>
<dbReference type="EMBL" id="BAAAGG010000021">
    <property type="protein sequence ID" value="GAA0761705.1"/>
    <property type="molecule type" value="Genomic_DNA"/>
</dbReference>
<evidence type="ECO:0000256" key="3">
    <source>
        <dbReference type="SAM" id="Phobius"/>
    </source>
</evidence>
<keyword evidence="3" id="KW-0472">Membrane</keyword>
<evidence type="ECO:0000256" key="2">
    <source>
        <dbReference type="SAM" id="MobiDB-lite"/>
    </source>
</evidence>
<feature type="compositionally biased region" description="Basic residues" evidence="2">
    <location>
        <begin position="195"/>
        <end position="204"/>
    </location>
</feature>
<feature type="coiled-coil region" evidence="1">
    <location>
        <begin position="77"/>
        <end position="118"/>
    </location>
</feature>
<evidence type="ECO:0008006" key="7">
    <source>
        <dbReference type="Google" id="ProtNLM"/>
    </source>
</evidence>
<accession>A0ABP3VJX0</accession>
<sequence length="204" mass="23528">MKSFHFIIFALLFSFSGFSQEPSSEDQVEKQPSSVDNLKTVVDESNNYQQYKVVEKVKINSAINKVFSEFDALTTEISSLNDSIVNKDQQIKSLKKQASNLQTELTNLQNEKDEIQFLGIAFTKSGYNTLVWSIIGVLVILLLFFIFRFNRSNLLTNEAKQNLKNLDADYENYKRIALEKQQKLGRQLQDEKNKNQKLNKGNKK</sequence>